<evidence type="ECO:0000259" key="13">
    <source>
        <dbReference type="PROSITE" id="PS50109"/>
    </source>
</evidence>
<comment type="caution">
    <text evidence="15">The sequence shown here is derived from an EMBL/GenBank/DDBJ whole genome shotgun (WGS) entry which is preliminary data.</text>
</comment>
<feature type="transmembrane region" description="Helical" evidence="12">
    <location>
        <begin position="43"/>
        <end position="64"/>
    </location>
</feature>
<dbReference type="PANTHER" id="PTHR45436:SF8">
    <property type="entry name" value="HISTIDINE KINASE"/>
    <property type="match status" value="1"/>
</dbReference>
<keyword evidence="7 15" id="KW-0418">Kinase</keyword>
<dbReference type="SUPFAM" id="SSF47384">
    <property type="entry name" value="Homodimeric domain of signal transducing histidine kinase"/>
    <property type="match status" value="1"/>
</dbReference>
<dbReference type="Pfam" id="PF00672">
    <property type="entry name" value="HAMP"/>
    <property type="match status" value="1"/>
</dbReference>
<dbReference type="EMBL" id="JBHSBH010000006">
    <property type="protein sequence ID" value="MFC3996009.1"/>
    <property type="molecule type" value="Genomic_DNA"/>
</dbReference>
<dbReference type="Pfam" id="PF00512">
    <property type="entry name" value="HisKA"/>
    <property type="match status" value="1"/>
</dbReference>
<sequence length="472" mass="49019">MAAPSTPDPIPEPSARSAPDPVPEATTARPVWGRVTVRAKLTLIYTAAFLVGGALLVALNYSIVSESLASRSVMLSDAEAEPRQPNALPEVGPSGGPASTEPVSPTDDGESDGWAPSSGDAASSSGDAAPSSGTPISLQVLDAYQEGVLSDLLLRSAAALAGITVLAAAAGWLIVGRPLRRLHRVTETARRLSERDLDSRLALTGPADEFRELGDTFDGMLERLQAAFDSQRRFVANASHELRTPLAVQRAAVEVPLEQGRVPDDLKPAVNRVLDSVERSERLIAGLLLLARSDRGIDATEPVELADAVDGVVRLLAADASAAGVTLRPETVPAEVPGDPVLLEHLVRNLVENAIRYNRADGEVTIGVERSDGGAVLRVANTGPEIADADVLFEPFHRGGHVRTHRAGGGSGLGLSIVRSVVTAHGGEVTAAPREGGGLEVTVRLPASGPARERAAAAAGADRRDGPPLTHG</sequence>
<keyword evidence="6 12" id="KW-0812">Transmembrane</keyword>
<evidence type="ECO:0000313" key="15">
    <source>
        <dbReference type="EMBL" id="MFC3996009.1"/>
    </source>
</evidence>
<accession>A0ABV8FIS7</accession>
<feature type="compositionally biased region" description="Low complexity" evidence="11">
    <location>
        <begin position="112"/>
        <end position="132"/>
    </location>
</feature>
<dbReference type="RefSeq" id="WP_378531685.1">
    <property type="nucleotide sequence ID" value="NZ_JBHSBH010000006.1"/>
</dbReference>
<dbReference type="InterPro" id="IPR036097">
    <property type="entry name" value="HisK_dim/P_sf"/>
</dbReference>
<dbReference type="Gene3D" id="3.30.565.10">
    <property type="entry name" value="Histidine kinase-like ATPase, C-terminal domain"/>
    <property type="match status" value="1"/>
</dbReference>
<evidence type="ECO:0000256" key="8">
    <source>
        <dbReference type="ARBA" id="ARBA00022989"/>
    </source>
</evidence>
<reference evidence="16" key="1">
    <citation type="journal article" date="2019" name="Int. J. Syst. Evol. Microbiol.">
        <title>The Global Catalogue of Microorganisms (GCM) 10K type strain sequencing project: providing services to taxonomists for standard genome sequencing and annotation.</title>
        <authorList>
            <consortium name="The Broad Institute Genomics Platform"/>
            <consortium name="The Broad Institute Genome Sequencing Center for Infectious Disease"/>
            <person name="Wu L."/>
            <person name="Ma J."/>
        </authorList>
    </citation>
    <scope>NUCLEOTIDE SEQUENCE [LARGE SCALE GENOMIC DNA]</scope>
    <source>
        <strain evidence="16">TBRC 1826</strain>
    </source>
</reference>
<feature type="domain" description="Histidine kinase" evidence="13">
    <location>
        <begin position="237"/>
        <end position="449"/>
    </location>
</feature>
<proteinExistence type="predicted"/>
<dbReference type="InterPro" id="IPR005467">
    <property type="entry name" value="His_kinase_dom"/>
</dbReference>
<dbReference type="SMART" id="SM00387">
    <property type="entry name" value="HATPase_c"/>
    <property type="match status" value="1"/>
</dbReference>
<evidence type="ECO:0000256" key="3">
    <source>
        <dbReference type="ARBA" id="ARBA00012438"/>
    </source>
</evidence>
<dbReference type="SMART" id="SM00388">
    <property type="entry name" value="HisKA"/>
    <property type="match status" value="1"/>
</dbReference>
<dbReference type="EC" id="2.7.13.3" evidence="3"/>
<evidence type="ECO:0000256" key="10">
    <source>
        <dbReference type="ARBA" id="ARBA00023136"/>
    </source>
</evidence>
<dbReference type="PANTHER" id="PTHR45436">
    <property type="entry name" value="SENSOR HISTIDINE KINASE YKOH"/>
    <property type="match status" value="1"/>
</dbReference>
<feature type="region of interest" description="Disordered" evidence="11">
    <location>
        <begin position="447"/>
        <end position="472"/>
    </location>
</feature>
<evidence type="ECO:0000256" key="4">
    <source>
        <dbReference type="ARBA" id="ARBA00022553"/>
    </source>
</evidence>
<evidence type="ECO:0000259" key="14">
    <source>
        <dbReference type="PROSITE" id="PS50885"/>
    </source>
</evidence>
<dbReference type="SMART" id="SM00304">
    <property type="entry name" value="HAMP"/>
    <property type="match status" value="1"/>
</dbReference>
<dbReference type="PRINTS" id="PR00344">
    <property type="entry name" value="BCTRLSENSOR"/>
</dbReference>
<feature type="compositionally biased region" description="Pro residues" evidence="11">
    <location>
        <begin position="1"/>
        <end position="12"/>
    </location>
</feature>
<feature type="domain" description="HAMP" evidence="14">
    <location>
        <begin position="179"/>
        <end position="229"/>
    </location>
</feature>
<evidence type="ECO:0000256" key="5">
    <source>
        <dbReference type="ARBA" id="ARBA00022679"/>
    </source>
</evidence>
<comment type="catalytic activity">
    <reaction evidence="1">
        <text>ATP + protein L-histidine = ADP + protein N-phospho-L-histidine.</text>
        <dbReference type="EC" id="2.7.13.3"/>
    </reaction>
</comment>
<keyword evidence="4" id="KW-0597">Phosphoprotein</keyword>
<dbReference type="Pfam" id="PF02518">
    <property type="entry name" value="HATPase_c"/>
    <property type="match status" value="1"/>
</dbReference>
<evidence type="ECO:0000313" key="16">
    <source>
        <dbReference type="Proteomes" id="UP001595847"/>
    </source>
</evidence>
<evidence type="ECO:0000256" key="12">
    <source>
        <dbReference type="SAM" id="Phobius"/>
    </source>
</evidence>
<dbReference type="SUPFAM" id="SSF55874">
    <property type="entry name" value="ATPase domain of HSP90 chaperone/DNA topoisomerase II/histidine kinase"/>
    <property type="match status" value="1"/>
</dbReference>
<gene>
    <name evidence="15" type="ORF">ACFOVU_08790</name>
</gene>
<dbReference type="SUPFAM" id="SSF158472">
    <property type="entry name" value="HAMP domain-like"/>
    <property type="match status" value="1"/>
</dbReference>
<dbReference type="GO" id="GO:0016301">
    <property type="term" value="F:kinase activity"/>
    <property type="evidence" value="ECO:0007669"/>
    <property type="project" value="UniProtKB-KW"/>
</dbReference>
<dbReference type="InterPro" id="IPR004358">
    <property type="entry name" value="Sig_transdc_His_kin-like_C"/>
</dbReference>
<protein>
    <recommendedName>
        <fullName evidence="3">histidine kinase</fullName>
        <ecNumber evidence="3">2.7.13.3</ecNumber>
    </recommendedName>
</protein>
<dbReference type="InterPro" id="IPR003661">
    <property type="entry name" value="HisK_dim/P_dom"/>
</dbReference>
<keyword evidence="9" id="KW-0902">Two-component regulatory system</keyword>
<dbReference type="InterPro" id="IPR050428">
    <property type="entry name" value="TCS_sensor_his_kinase"/>
</dbReference>
<dbReference type="InterPro" id="IPR036890">
    <property type="entry name" value="HATPase_C_sf"/>
</dbReference>
<organism evidence="15 16">
    <name type="scientific">Nocardiopsis sediminis</name>
    <dbReference type="NCBI Taxonomy" id="1778267"/>
    <lineage>
        <taxon>Bacteria</taxon>
        <taxon>Bacillati</taxon>
        <taxon>Actinomycetota</taxon>
        <taxon>Actinomycetes</taxon>
        <taxon>Streptosporangiales</taxon>
        <taxon>Nocardiopsidaceae</taxon>
        <taxon>Nocardiopsis</taxon>
    </lineage>
</organism>
<dbReference type="CDD" id="cd00082">
    <property type="entry name" value="HisKA"/>
    <property type="match status" value="1"/>
</dbReference>
<keyword evidence="8 12" id="KW-1133">Transmembrane helix</keyword>
<evidence type="ECO:0000256" key="2">
    <source>
        <dbReference type="ARBA" id="ARBA00004236"/>
    </source>
</evidence>
<keyword evidence="5" id="KW-0808">Transferase</keyword>
<dbReference type="InterPro" id="IPR003660">
    <property type="entry name" value="HAMP_dom"/>
</dbReference>
<evidence type="ECO:0000256" key="11">
    <source>
        <dbReference type="SAM" id="MobiDB-lite"/>
    </source>
</evidence>
<keyword evidence="16" id="KW-1185">Reference proteome</keyword>
<feature type="region of interest" description="Disordered" evidence="11">
    <location>
        <begin position="1"/>
        <end position="26"/>
    </location>
</feature>
<dbReference type="Gene3D" id="1.10.287.130">
    <property type="match status" value="1"/>
</dbReference>
<feature type="region of interest" description="Disordered" evidence="11">
    <location>
        <begin position="79"/>
        <end position="132"/>
    </location>
</feature>
<evidence type="ECO:0000256" key="7">
    <source>
        <dbReference type="ARBA" id="ARBA00022777"/>
    </source>
</evidence>
<keyword evidence="10 12" id="KW-0472">Membrane</keyword>
<comment type="subcellular location">
    <subcellularLocation>
        <location evidence="2">Cell membrane</location>
    </subcellularLocation>
</comment>
<evidence type="ECO:0000256" key="1">
    <source>
        <dbReference type="ARBA" id="ARBA00000085"/>
    </source>
</evidence>
<dbReference type="CDD" id="cd00075">
    <property type="entry name" value="HATPase"/>
    <property type="match status" value="1"/>
</dbReference>
<dbReference type="PROSITE" id="PS50885">
    <property type="entry name" value="HAMP"/>
    <property type="match status" value="1"/>
</dbReference>
<evidence type="ECO:0000256" key="6">
    <source>
        <dbReference type="ARBA" id="ARBA00022692"/>
    </source>
</evidence>
<dbReference type="InterPro" id="IPR003594">
    <property type="entry name" value="HATPase_dom"/>
</dbReference>
<evidence type="ECO:0000256" key="9">
    <source>
        <dbReference type="ARBA" id="ARBA00023012"/>
    </source>
</evidence>
<dbReference type="CDD" id="cd06225">
    <property type="entry name" value="HAMP"/>
    <property type="match status" value="1"/>
</dbReference>
<dbReference type="Gene3D" id="6.10.340.10">
    <property type="match status" value="1"/>
</dbReference>
<dbReference type="PROSITE" id="PS50109">
    <property type="entry name" value="HIS_KIN"/>
    <property type="match status" value="1"/>
</dbReference>
<feature type="compositionally biased region" description="Basic and acidic residues" evidence="11">
    <location>
        <begin position="451"/>
        <end position="466"/>
    </location>
</feature>
<feature type="transmembrane region" description="Helical" evidence="12">
    <location>
        <begin position="152"/>
        <end position="175"/>
    </location>
</feature>
<name>A0ABV8FIS7_9ACTN</name>
<dbReference type="Proteomes" id="UP001595847">
    <property type="component" value="Unassembled WGS sequence"/>
</dbReference>